<dbReference type="Proteomes" id="UP000215289">
    <property type="component" value="Unassembled WGS sequence"/>
</dbReference>
<dbReference type="GO" id="GO:0005634">
    <property type="term" value="C:nucleus"/>
    <property type="evidence" value="ECO:0007669"/>
    <property type="project" value="UniProtKB-SubCell"/>
</dbReference>
<dbReference type="OrthoDB" id="5958943at2759"/>
<feature type="region of interest" description="Disordered" evidence="7">
    <location>
        <begin position="1"/>
        <end position="53"/>
    </location>
</feature>
<keyword evidence="4" id="KW-0238">DNA-binding</keyword>
<comment type="caution">
    <text evidence="9">The sequence shown here is derived from an EMBL/GenBank/DDBJ whole genome shotgun (WGS) entry which is preliminary data.</text>
</comment>
<evidence type="ECO:0000256" key="6">
    <source>
        <dbReference type="ARBA" id="ARBA00023242"/>
    </source>
</evidence>
<dbReference type="AlphaFoldDB" id="A0A3R7G7T9"/>
<keyword evidence="10" id="KW-1185">Reference proteome</keyword>
<dbReference type="PANTHER" id="PTHR46910:SF3">
    <property type="entry name" value="HALOTOLERANCE PROTEIN 9-RELATED"/>
    <property type="match status" value="1"/>
</dbReference>
<dbReference type="PANTHER" id="PTHR46910">
    <property type="entry name" value="TRANSCRIPTION FACTOR PDR1"/>
    <property type="match status" value="1"/>
</dbReference>
<gene>
    <name evidence="9" type="ORF">CFD26_100779</name>
</gene>
<dbReference type="GO" id="GO:0008270">
    <property type="term" value="F:zinc ion binding"/>
    <property type="evidence" value="ECO:0007669"/>
    <property type="project" value="InterPro"/>
</dbReference>
<evidence type="ECO:0000256" key="2">
    <source>
        <dbReference type="ARBA" id="ARBA00022723"/>
    </source>
</evidence>
<dbReference type="EMBL" id="NIDN02000152">
    <property type="protein sequence ID" value="RLL95436.1"/>
    <property type="molecule type" value="Genomic_DNA"/>
</dbReference>
<reference evidence="9 10" key="1">
    <citation type="submission" date="2018-08" db="EMBL/GenBank/DDBJ databases">
        <title>Draft genome sequences of two Aspergillus turcosus clinical strains isolated from bronchoalveolar lavage fluid: one azole-susceptible and the other azole-resistant.</title>
        <authorList>
            <person name="Parent-Michaud M."/>
            <person name="Dufresne P.J."/>
            <person name="Fournier E."/>
            <person name="Martineau C."/>
            <person name="Moreira S."/>
            <person name="Perkins V."/>
            <person name="De Repentigny L."/>
            <person name="Dufresne S.F."/>
        </authorList>
    </citation>
    <scope>NUCLEOTIDE SEQUENCE [LARGE SCALE GENOMIC DNA]</scope>
    <source>
        <strain evidence="9">HMR AF 1038</strain>
    </source>
</reference>
<feature type="region of interest" description="Disordered" evidence="7">
    <location>
        <begin position="480"/>
        <end position="511"/>
    </location>
</feature>
<evidence type="ECO:0000313" key="9">
    <source>
        <dbReference type="EMBL" id="RLL95436.1"/>
    </source>
</evidence>
<evidence type="ECO:0000313" key="10">
    <source>
        <dbReference type="Proteomes" id="UP000215289"/>
    </source>
</evidence>
<dbReference type="CDD" id="cd00067">
    <property type="entry name" value="GAL4"/>
    <property type="match status" value="1"/>
</dbReference>
<dbReference type="InterPro" id="IPR001138">
    <property type="entry name" value="Zn2Cys6_DnaBD"/>
</dbReference>
<evidence type="ECO:0000256" key="7">
    <source>
        <dbReference type="SAM" id="MobiDB-lite"/>
    </source>
</evidence>
<evidence type="ECO:0000256" key="3">
    <source>
        <dbReference type="ARBA" id="ARBA00023015"/>
    </source>
</evidence>
<dbReference type="InterPro" id="IPR036864">
    <property type="entry name" value="Zn2-C6_fun-type_DNA-bd_sf"/>
</dbReference>
<evidence type="ECO:0000259" key="8">
    <source>
        <dbReference type="SMART" id="SM00066"/>
    </source>
</evidence>
<evidence type="ECO:0000256" key="1">
    <source>
        <dbReference type="ARBA" id="ARBA00004123"/>
    </source>
</evidence>
<keyword evidence="3" id="KW-0805">Transcription regulation</keyword>
<accession>A0A3R7G7T9</accession>
<feature type="region of interest" description="Disordered" evidence="7">
    <location>
        <begin position="174"/>
        <end position="207"/>
    </location>
</feature>
<keyword evidence="2" id="KW-0479">Metal-binding</keyword>
<dbReference type="SMART" id="SM00066">
    <property type="entry name" value="GAL4"/>
    <property type="match status" value="1"/>
</dbReference>
<feature type="compositionally biased region" description="Polar residues" evidence="7">
    <location>
        <begin position="32"/>
        <end position="46"/>
    </location>
</feature>
<evidence type="ECO:0000256" key="4">
    <source>
        <dbReference type="ARBA" id="ARBA00023125"/>
    </source>
</evidence>
<dbReference type="GO" id="GO:0000981">
    <property type="term" value="F:DNA-binding transcription factor activity, RNA polymerase II-specific"/>
    <property type="evidence" value="ECO:0007669"/>
    <property type="project" value="InterPro"/>
</dbReference>
<keyword evidence="5" id="KW-0804">Transcription</keyword>
<dbReference type="GO" id="GO:0003677">
    <property type="term" value="F:DNA binding"/>
    <property type="evidence" value="ECO:0007669"/>
    <property type="project" value="UniProtKB-KW"/>
</dbReference>
<dbReference type="InterPro" id="IPR050987">
    <property type="entry name" value="AtrR-like"/>
</dbReference>
<protein>
    <recommendedName>
        <fullName evidence="8">Zn(2)-C6 fungal-type domain-containing protein</fullName>
    </recommendedName>
</protein>
<dbReference type="STRING" id="1245748.A0A3R7G7T9"/>
<name>A0A3R7G7T9_9EURO</name>
<comment type="subcellular location">
    <subcellularLocation>
        <location evidence="1">Nucleus</location>
    </subcellularLocation>
</comment>
<dbReference type="Gene3D" id="4.10.240.10">
    <property type="entry name" value="Zn(2)-C6 fungal-type DNA-binding domain"/>
    <property type="match status" value="1"/>
</dbReference>
<feature type="compositionally biased region" description="Basic and acidic residues" evidence="7">
    <location>
        <begin position="10"/>
        <end position="31"/>
    </location>
</feature>
<evidence type="ECO:0000256" key="5">
    <source>
        <dbReference type="ARBA" id="ARBA00023163"/>
    </source>
</evidence>
<organism evidence="9 10">
    <name type="scientific">Aspergillus turcosus</name>
    <dbReference type="NCBI Taxonomy" id="1245748"/>
    <lineage>
        <taxon>Eukaryota</taxon>
        <taxon>Fungi</taxon>
        <taxon>Dikarya</taxon>
        <taxon>Ascomycota</taxon>
        <taxon>Pezizomycotina</taxon>
        <taxon>Eurotiomycetes</taxon>
        <taxon>Eurotiomycetidae</taxon>
        <taxon>Eurotiales</taxon>
        <taxon>Aspergillaceae</taxon>
        <taxon>Aspergillus</taxon>
        <taxon>Aspergillus subgen. Fumigati</taxon>
    </lineage>
</organism>
<proteinExistence type="predicted"/>
<keyword evidence="6" id="KW-0539">Nucleus</keyword>
<feature type="domain" description="Zn(2)-C6 fungal-type" evidence="8">
    <location>
        <begin position="6"/>
        <end position="84"/>
    </location>
</feature>
<feature type="region of interest" description="Disordered" evidence="7">
    <location>
        <begin position="84"/>
        <end position="111"/>
    </location>
</feature>
<sequence length="890" mass="99104">MEPHRRRQHHSCDPCRKGKRACDAPARRDRQASSVSGPSTARQSDAGSRRVLAESNSNLNIPCSNCRKYNRECTFNWLVENRAAARGGRKQKSRGASNSARAEEGGSSRSAADLSDDVLYSSSWISNSPGNGASSGGSVDQLGSWSGQTNAVSIPVRTRESELDPFSIMLWNANTGQVPPSNAETSGSAEDSGSSFDYYQQSLSGSAPHSLDETLDLLRQFDDSSPGLNGSYNSSSPGFVIPDSSGDGLLSTFSADSLYPSGKDNLFVLSDNISDSYARSMMTQNLIRIYHDSMENALSCWLTEQNCPYNTAVTPYTSTQGPSSKAQAAWGPNWTNRICTRVCRLDRAYSSVRGRNLTAAEEKMASRALHTAIMAFASQWAQKMPRSNSFSPTSPVAQHERVIRETLWNQARRALEDAAGIPSFRVAFANIIFSIGQRPLNVDEDMELHELLENDSAPLFMEAAVRQLFSIRYKLTRLERQKPKSSRRSSPEQSNLDLPSMADTPRPQTDAFYADPEHQETVNLLFWLVVMFDTLQAAMYQRPLAISDEDSQITSVSPSVSNKPDSSVDLDGWNITYTRALKEKQDLWGDFFLHKRAAHQGSGAHPPRWPCSYEEAAEMLSDASPVKVLLFRQVTRLQTLVYRGASPERLEEIIQKTLRIYQHWNTTYKQFFQSCNANHDDLPPRIQSWYVIVAGHWHLAAMLLADTVKGIDEGRLGLESRREARCAIDFVATLRRDNALAVGAIAQRCLQGRESLANRIRFYHDAVNEAAFLTEPWTLVLIRCFAKAAYILLDDVTPSHGDYGYGYSRTSDEYDPSEYARRNCEFCISALWCLGTKSDMAFVAARSLSNRLDRMTRSSGQFCSVGETVRMPSMPLFGERMAAELGRIPV</sequence>